<dbReference type="InterPro" id="IPR029044">
    <property type="entry name" value="Nucleotide-diphossugar_trans"/>
</dbReference>
<name>A0AB39BK98_9MICO</name>
<gene>
    <name evidence="1" type="ORF">ABFY20_05390</name>
</gene>
<evidence type="ECO:0008006" key="2">
    <source>
        <dbReference type="Google" id="ProtNLM"/>
    </source>
</evidence>
<protein>
    <recommendedName>
        <fullName evidence="2">Glycosyltransferase</fullName>
    </recommendedName>
</protein>
<organism evidence="1">
    <name type="scientific">Herbiconiux sp. A18JL235</name>
    <dbReference type="NCBI Taxonomy" id="3152363"/>
    <lineage>
        <taxon>Bacteria</taxon>
        <taxon>Bacillati</taxon>
        <taxon>Actinomycetota</taxon>
        <taxon>Actinomycetes</taxon>
        <taxon>Micrococcales</taxon>
        <taxon>Microbacteriaceae</taxon>
        <taxon>Herbiconiux</taxon>
    </lineage>
</organism>
<dbReference type="EMBL" id="CP162511">
    <property type="protein sequence ID" value="XDI06531.1"/>
    <property type="molecule type" value="Genomic_DNA"/>
</dbReference>
<sequence length="273" mass="31260">MSAVDTARTLAKRVIRRRLLHGHYRSTRVHYQAATGREVPVTMCLWNRPTRLIDMLRSLDAQDHPGGVTLHIWNSNKLDHEFYLGVLREFRATGALKSVQIVRTPYNLGSMGRFYLAREHAKTHGPGPVIVVDDDENLQPGFVSAARAAYAPDVVAAWWAFEVGREYYDRKPAEVGGPVDHVGPGGMICDSSLFLDDEFFTTLPERFWFVDDLWFTWYAKKLGKRLTKLDVEIEFVMDETNQSYGLFDLKLEFFAQLYPELVGTPPRFEFPEG</sequence>
<reference evidence="1" key="1">
    <citation type="submission" date="2024-05" db="EMBL/GenBank/DDBJ databases">
        <title>Herbiconiux sp. A18JL235.</title>
        <authorList>
            <person name="Zhang G."/>
        </authorList>
    </citation>
    <scope>NUCLEOTIDE SEQUENCE</scope>
    <source>
        <strain evidence="1">A18JL235</strain>
    </source>
</reference>
<proteinExistence type="predicted"/>
<dbReference type="SUPFAM" id="SSF53448">
    <property type="entry name" value="Nucleotide-diphospho-sugar transferases"/>
    <property type="match status" value="1"/>
</dbReference>
<accession>A0AB39BK98</accession>
<dbReference type="RefSeq" id="WP_368498911.1">
    <property type="nucleotide sequence ID" value="NZ_CP162511.1"/>
</dbReference>
<dbReference type="AlphaFoldDB" id="A0AB39BK98"/>
<evidence type="ECO:0000313" key="1">
    <source>
        <dbReference type="EMBL" id="XDI06531.1"/>
    </source>
</evidence>